<dbReference type="SMART" id="SM00903">
    <property type="entry name" value="Flavin_Reduct"/>
    <property type="match status" value="1"/>
</dbReference>
<feature type="domain" description="Flavin reductase like" evidence="3">
    <location>
        <begin position="4"/>
        <end position="149"/>
    </location>
</feature>
<evidence type="ECO:0000256" key="2">
    <source>
        <dbReference type="ARBA" id="ARBA00023002"/>
    </source>
</evidence>
<accession>F7YW37</accession>
<dbReference type="KEGG" id="tta:Theth_0431"/>
<dbReference type="Gene3D" id="2.30.110.10">
    <property type="entry name" value="Electron Transport, Fmn-binding Protein, Chain A"/>
    <property type="match status" value="1"/>
</dbReference>
<dbReference type="GO" id="GO:0010181">
    <property type="term" value="F:FMN binding"/>
    <property type="evidence" value="ECO:0007669"/>
    <property type="project" value="InterPro"/>
</dbReference>
<dbReference type="InterPro" id="IPR012349">
    <property type="entry name" value="Split_barrel_FMN-bd"/>
</dbReference>
<name>F7YW37_9THEM</name>
<dbReference type="RefSeq" id="WP_013931749.1">
    <property type="nucleotide sequence ID" value="NC_015707.1"/>
</dbReference>
<keyword evidence="5" id="KW-1185">Reference proteome</keyword>
<dbReference type="eggNOG" id="COG1853">
    <property type="taxonomic scope" value="Bacteria"/>
</dbReference>
<dbReference type="STRING" id="688269.Theth_0431"/>
<dbReference type="SUPFAM" id="SSF50475">
    <property type="entry name" value="FMN-binding split barrel"/>
    <property type="match status" value="1"/>
</dbReference>
<dbReference type="InterPro" id="IPR050268">
    <property type="entry name" value="NADH-dep_flavin_reductase"/>
</dbReference>
<gene>
    <name evidence="4" type="ORF">Theth_0431</name>
</gene>
<dbReference type="EMBL" id="CP002351">
    <property type="protein sequence ID" value="AEH50526.1"/>
    <property type="molecule type" value="Genomic_DNA"/>
</dbReference>
<dbReference type="Pfam" id="PF01613">
    <property type="entry name" value="Flavin_Reduct"/>
    <property type="match status" value="1"/>
</dbReference>
<evidence type="ECO:0000313" key="4">
    <source>
        <dbReference type="EMBL" id="AEH50526.1"/>
    </source>
</evidence>
<evidence type="ECO:0000256" key="1">
    <source>
        <dbReference type="ARBA" id="ARBA00008898"/>
    </source>
</evidence>
<dbReference type="PANTHER" id="PTHR30466">
    <property type="entry name" value="FLAVIN REDUCTASE"/>
    <property type="match status" value="1"/>
</dbReference>
<evidence type="ECO:0000259" key="3">
    <source>
        <dbReference type="SMART" id="SM00903"/>
    </source>
</evidence>
<keyword evidence="2" id="KW-0560">Oxidoreductase</keyword>
<reference evidence="4 5" key="1">
    <citation type="submission" date="2010-11" db="EMBL/GenBank/DDBJ databases">
        <title>The complete genome of Thermotoga thermarum DSM 5069.</title>
        <authorList>
            <consortium name="US DOE Joint Genome Institute (JGI-PGF)"/>
            <person name="Lucas S."/>
            <person name="Copeland A."/>
            <person name="Lapidus A."/>
            <person name="Bruce D."/>
            <person name="Goodwin L."/>
            <person name="Pitluck S."/>
            <person name="Kyrpides N."/>
            <person name="Mavromatis K."/>
            <person name="Ivanova N."/>
            <person name="Zeytun A."/>
            <person name="Brettin T."/>
            <person name="Detter J.C."/>
            <person name="Tapia R."/>
            <person name="Han C."/>
            <person name="Land M."/>
            <person name="Hauser L."/>
            <person name="Markowitz V."/>
            <person name="Cheng J.-F."/>
            <person name="Hugenholtz P."/>
            <person name="Woyke T."/>
            <person name="Wu D."/>
            <person name="Spring S."/>
            <person name="Schroeder M."/>
            <person name="Brambilla E."/>
            <person name="Klenk H.-P."/>
            <person name="Eisen J.A."/>
        </authorList>
    </citation>
    <scope>NUCLEOTIDE SEQUENCE [LARGE SCALE GENOMIC DNA]</scope>
    <source>
        <strain evidence="4 5">DSM 5069</strain>
    </source>
</reference>
<comment type="similarity">
    <text evidence="1">Belongs to the non-flavoprotein flavin reductase family.</text>
</comment>
<evidence type="ECO:0000313" key="5">
    <source>
        <dbReference type="Proteomes" id="UP000006804"/>
    </source>
</evidence>
<protein>
    <submittedName>
        <fullName evidence="4">Flavin reductase domain protein FMN-binding protein</fullName>
    </submittedName>
</protein>
<dbReference type="HOGENOM" id="CLU_059021_4_2_0"/>
<dbReference type="OrthoDB" id="9794638at2"/>
<dbReference type="Proteomes" id="UP000006804">
    <property type="component" value="Chromosome"/>
</dbReference>
<dbReference type="PATRIC" id="fig|688269.3.peg.441"/>
<dbReference type="PANTHER" id="PTHR30466:SF11">
    <property type="entry name" value="FLAVIN-DEPENDENT MONOOXYGENASE, REDUCTASE SUBUNIT HSAB"/>
    <property type="match status" value="1"/>
</dbReference>
<dbReference type="InterPro" id="IPR002563">
    <property type="entry name" value="Flavin_Rdtase-like_dom"/>
</dbReference>
<proteinExistence type="inferred from homology"/>
<sequence length="149" mass="16367">MSAIDKLYGPVTIVTVNVEGKMNGITVAWATRVSWHPKIVAVSIGKTRYSRELLDKADKFAVCIMGKGGREVAEYFGTVSGRNVNKFEKISYELSKSGLPIPSGTIAYLECKKTNQVEAGDHIVYFGLVEEEKVLKNEPPLVFGEGQIL</sequence>
<organism evidence="4 5">
    <name type="scientific">Pseudothermotoga thermarum DSM 5069</name>
    <dbReference type="NCBI Taxonomy" id="688269"/>
    <lineage>
        <taxon>Bacteria</taxon>
        <taxon>Thermotogati</taxon>
        <taxon>Thermotogota</taxon>
        <taxon>Thermotogae</taxon>
        <taxon>Thermotogales</taxon>
        <taxon>Thermotogaceae</taxon>
        <taxon>Pseudothermotoga</taxon>
    </lineage>
</organism>
<dbReference type="GO" id="GO:0042602">
    <property type="term" value="F:riboflavin reductase (NADPH) activity"/>
    <property type="evidence" value="ECO:0007669"/>
    <property type="project" value="TreeGrafter"/>
</dbReference>
<dbReference type="AlphaFoldDB" id="F7YW37"/>